<evidence type="ECO:0008006" key="3">
    <source>
        <dbReference type="Google" id="ProtNLM"/>
    </source>
</evidence>
<evidence type="ECO:0000313" key="2">
    <source>
        <dbReference type="Proteomes" id="UP001609376"/>
    </source>
</evidence>
<protein>
    <recommendedName>
        <fullName evidence="3">Secreted protein</fullName>
    </recommendedName>
</protein>
<dbReference type="RefSeq" id="WP_395132465.1">
    <property type="nucleotide sequence ID" value="NZ_JBIMPR010000003.1"/>
</dbReference>
<comment type="caution">
    <text evidence="1">The sequence shown here is derived from an EMBL/GenBank/DDBJ whole genome shotgun (WGS) entry which is preliminary data.</text>
</comment>
<reference evidence="1 2" key="1">
    <citation type="submission" date="2024-10" db="EMBL/GenBank/DDBJ databases">
        <title>Paracoccus drimophilus sp. nov., a novel bacterium from corn roots in Hunan.</title>
        <authorList>
            <person name="Li X."/>
        </authorList>
    </citation>
    <scope>NUCLEOTIDE SEQUENCE [LARGE SCALE GENOMIC DNA]</scope>
    <source>
        <strain evidence="1 2">NGMCC 1.201697</strain>
    </source>
</reference>
<evidence type="ECO:0000313" key="1">
    <source>
        <dbReference type="EMBL" id="MFH5773606.1"/>
    </source>
</evidence>
<organism evidence="1 2">
    <name type="scientific">Paracoccus broussonetiae subsp. drimophilus</name>
    <dbReference type="NCBI Taxonomy" id="3373869"/>
    <lineage>
        <taxon>Bacteria</taxon>
        <taxon>Pseudomonadati</taxon>
        <taxon>Pseudomonadota</taxon>
        <taxon>Alphaproteobacteria</taxon>
        <taxon>Rhodobacterales</taxon>
        <taxon>Paracoccaceae</taxon>
        <taxon>Paracoccus</taxon>
        <taxon>Paracoccus broussonetiae</taxon>
    </lineage>
</organism>
<name>A0ABW7LH06_9RHOB</name>
<dbReference type="EMBL" id="JBIMPR010000003">
    <property type="protein sequence ID" value="MFH5773606.1"/>
    <property type="molecule type" value="Genomic_DNA"/>
</dbReference>
<sequence>MALAKDKPVREQINRRAILKLAPVALVAGAAPALSGEILPPIAESPIAAMHREITRLDQITNASGISEEEMDAACDLMMELADRIVDIPARNTEEMFLKIMGHSVNGTHDLSNCPYGAELWAEARTFAA</sequence>
<proteinExistence type="predicted"/>
<gene>
    <name evidence="1" type="ORF">ACHFJ0_05090</name>
</gene>
<accession>A0ABW7LH06</accession>
<dbReference type="Proteomes" id="UP001609376">
    <property type="component" value="Unassembled WGS sequence"/>
</dbReference>
<keyword evidence="2" id="KW-1185">Reference proteome</keyword>